<dbReference type="Proteomes" id="UP001597045">
    <property type="component" value="Unassembled WGS sequence"/>
</dbReference>
<dbReference type="InterPro" id="IPR002477">
    <property type="entry name" value="Peptidoglycan-bd-like"/>
</dbReference>
<evidence type="ECO:0000259" key="8">
    <source>
        <dbReference type="Pfam" id="PF01471"/>
    </source>
</evidence>
<feature type="domain" description="Peptidoglycan binding-like" evidence="8">
    <location>
        <begin position="133"/>
        <end position="170"/>
    </location>
</feature>
<name>A0ABW3M284_9PSEU</name>
<dbReference type="PANTHER" id="PTHR30555:SF0">
    <property type="entry name" value="CATALASE-PEROXIDASE"/>
    <property type="match status" value="1"/>
</dbReference>
<feature type="compositionally biased region" description="Gly residues" evidence="7">
    <location>
        <begin position="176"/>
        <end position="187"/>
    </location>
</feature>
<feature type="non-terminal residue" evidence="9">
    <location>
        <position position="1"/>
    </location>
</feature>
<keyword evidence="3" id="KW-0349">Heme</keyword>
<evidence type="ECO:0000313" key="9">
    <source>
        <dbReference type="EMBL" id="MFD1044658.1"/>
    </source>
</evidence>
<protein>
    <submittedName>
        <fullName evidence="9">Peptidoglycan-binding protein</fullName>
    </submittedName>
</protein>
<reference evidence="10" key="1">
    <citation type="journal article" date="2019" name="Int. J. Syst. Evol. Microbiol.">
        <title>The Global Catalogue of Microorganisms (GCM) 10K type strain sequencing project: providing services to taxonomists for standard genome sequencing and annotation.</title>
        <authorList>
            <consortium name="The Broad Institute Genomics Platform"/>
            <consortium name="The Broad Institute Genome Sequencing Center for Infectious Disease"/>
            <person name="Wu L."/>
            <person name="Ma J."/>
        </authorList>
    </citation>
    <scope>NUCLEOTIDE SEQUENCE [LARGE SCALE GENOMIC DNA]</scope>
    <source>
        <strain evidence="10">JCM 31486</strain>
    </source>
</reference>
<dbReference type="PANTHER" id="PTHR30555">
    <property type="entry name" value="HYDROPEROXIDASE I, BIFUNCTIONAL CATALASE-PEROXIDASE"/>
    <property type="match status" value="1"/>
</dbReference>
<keyword evidence="10" id="KW-1185">Reference proteome</keyword>
<evidence type="ECO:0000256" key="2">
    <source>
        <dbReference type="ARBA" id="ARBA00022559"/>
    </source>
</evidence>
<dbReference type="SUPFAM" id="SSF48113">
    <property type="entry name" value="Heme-dependent peroxidases"/>
    <property type="match status" value="1"/>
</dbReference>
<keyword evidence="4" id="KW-0479">Metal-binding</keyword>
<evidence type="ECO:0000256" key="4">
    <source>
        <dbReference type="ARBA" id="ARBA00022723"/>
    </source>
</evidence>
<dbReference type="Gene3D" id="1.10.420.10">
    <property type="entry name" value="Peroxidase, domain 2"/>
    <property type="match status" value="1"/>
</dbReference>
<dbReference type="InterPro" id="IPR000763">
    <property type="entry name" value="Catalase_peroxidase"/>
</dbReference>
<dbReference type="Gene3D" id="1.10.101.10">
    <property type="entry name" value="PGBD-like superfamily/PGBD"/>
    <property type="match status" value="2"/>
</dbReference>
<keyword evidence="2" id="KW-0575">Peroxidase</keyword>
<accession>A0ABW3M284</accession>
<gene>
    <name evidence="9" type="ORF">ACFQ1S_03140</name>
</gene>
<evidence type="ECO:0000256" key="7">
    <source>
        <dbReference type="SAM" id="MobiDB-lite"/>
    </source>
</evidence>
<evidence type="ECO:0000256" key="6">
    <source>
        <dbReference type="ARBA" id="ARBA00023004"/>
    </source>
</evidence>
<dbReference type="InterPro" id="IPR036365">
    <property type="entry name" value="PGBD-like_sf"/>
</dbReference>
<evidence type="ECO:0000256" key="5">
    <source>
        <dbReference type="ARBA" id="ARBA00023002"/>
    </source>
</evidence>
<dbReference type="SUPFAM" id="SSF47090">
    <property type="entry name" value="PGBD-like"/>
    <property type="match status" value="2"/>
</dbReference>
<comment type="caution">
    <text evidence="9">The sequence shown here is derived from an EMBL/GenBank/DDBJ whole genome shotgun (WGS) entry which is preliminary data.</text>
</comment>
<dbReference type="InterPro" id="IPR010255">
    <property type="entry name" value="Haem_peroxidase_sf"/>
</dbReference>
<sequence length="258" mass="27941">LGWRNSFGSGKGRDAITSGLEVTWTSTPTQWGNGFFENLFNYEWEPTKSPAGANQWVAKDGAGKNTIPDPEDGTLNRPPMMLTTDLALRFDPVYEPISRRFKDNPDQFADAFARAWFKLTHRDMGPIQRYLGVTPADGIFGPATDTAVRNYQRAQGLTADGIVGPATWARIESGLGHPGSGPGGGGTATRPTLKRGSTGPAVRDLQTRLNTSYPAYSHLAVDGTYGPATEQVVKEFQRRSGLTVDGVVGPHTWARLGF</sequence>
<dbReference type="InterPro" id="IPR036366">
    <property type="entry name" value="PGBDSf"/>
</dbReference>
<evidence type="ECO:0000313" key="10">
    <source>
        <dbReference type="Proteomes" id="UP001597045"/>
    </source>
</evidence>
<feature type="region of interest" description="Disordered" evidence="7">
    <location>
        <begin position="171"/>
        <end position="200"/>
    </location>
</feature>
<feature type="domain" description="Peptidoglycan binding-like" evidence="8">
    <location>
        <begin position="198"/>
        <end position="256"/>
    </location>
</feature>
<dbReference type="Pfam" id="PF01471">
    <property type="entry name" value="PG_binding_1"/>
    <property type="match status" value="2"/>
</dbReference>
<comment type="cofactor">
    <cofactor evidence="1">
        <name>heme b</name>
        <dbReference type="ChEBI" id="CHEBI:60344"/>
    </cofactor>
</comment>
<keyword evidence="6" id="KW-0408">Iron</keyword>
<dbReference type="EMBL" id="JBHTIS010000096">
    <property type="protein sequence ID" value="MFD1044658.1"/>
    <property type="molecule type" value="Genomic_DNA"/>
</dbReference>
<proteinExistence type="predicted"/>
<organism evidence="9 10">
    <name type="scientific">Kibdelosporangium lantanae</name>
    <dbReference type="NCBI Taxonomy" id="1497396"/>
    <lineage>
        <taxon>Bacteria</taxon>
        <taxon>Bacillati</taxon>
        <taxon>Actinomycetota</taxon>
        <taxon>Actinomycetes</taxon>
        <taxon>Pseudonocardiales</taxon>
        <taxon>Pseudonocardiaceae</taxon>
        <taxon>Kibdelosporangium</taxon>
    </lineage>
</organism>
<evidence type="ECO:0000256" key="1">
    <source>
        <dbReference type="ARBA" id="ARBA00001970"/>
    </source>
</evidence>
<evidence type="ECO:0000256" key="3">
    <source>
        <dbReference type="ARBA" id="ARBA00022617"/>
    </source>
</evidence>
<keyword evidence="5" id="KW-0560">Oxidoreductase</keyword>